<dbReference type="InterPro" id="IPR001314">
    <property type="entry name" value="Peptidase_S1A"/>
</dbReference>
<dbReference type="PROSITE" id="PS50240">
    <property type="entry name" value="TRYPSIN_DOM"/>
    <property type="match status" value="1"/>
</dbReference>
<evidence type="ECO:0000256" key="3">
    <source>
        <dbReference type="ARBA" id="ARBA00022801"/>
    </source>
</evidence>
<dbReference type="eggNOG" id="KOG3627">
    <property type="taxonomic scope" value="Eukaryota"/>
</dbReference>
<evidence type="ECO:0000256" key="2">
    <source>
        <dbReference type="ARBA" id="ARBA00022670"/>
    </source>
</evidence>
<reference evidence="9" key="1">
    <citation type="submission" date="2025-08" db="UniProtKB">
        <authorList>
            <consortium name="RefSeq"/>
        </authorList>
    </citation>
    <scope>IDENTIFICATION</scope>
</reference>
<gene>
    <name evidence="9" type="primary">LOC102385661</name>
</gene>
<evidence type="ECO:0000256" key="4">
    <source>
        <dbReference type="ARBA" id="ARBA00022825"/>
    </source>
</evidence>
<protein>
    <submittedName>
        <fullName evidence="9">Trypsin-like</fullName>
    </submittedName>
</protein>
<dbReference type="GeneID" id="102385661"/>
<evidence type="ECO:0000259" key="7">
    <source>
        <dbReference type="PROSITE" id="PS50240"/>
    </source>
</evidence>
<evidence type="ECO:0000256" key="1">
    <source>
        <dbReference type="ARBA" id="ARBA00009228"/>
    </source>
</evidence>
<evidence type="ECO:0000256" key="5">
    <source>
        <dbReference type="ARBA" id="ARBA00023157"/>
    </source>
</evidence>
<dbReference type="Proteomes" id="UP000189705">
    <property type="component" value="Unplaced"/>
</dbReference>
<dbReference type="SMART" id="SM00020">
    <property type="entry name" value="Tryp_SPc"/>
    <property type="match status" value="1"/>
</dbReference>
<evidence type="ECO:0000313" key="8">
    <source>
        <dbReference type="Proteomes" id="UP000189705"/>
    </source>
</evidence>
<dbReference type="GO" id="GO:0004252">
    <property type="term" value="F:serine-type endopeptidase activity"/>
    <property type="evidence" value="ECO:0007669"/>
    <property type="project" value="InterPro"/>
</dbReference>
<dbReference type="Gene3D" id="2.40.10.10">
    <property type="entry name" value="Trypsin-like serine proteases"/>
    <property type="match status" value="2"/>
</dbReference>
<dbReference type="CDD" id="cd00190">
    <property type="entry name" value="Tryp_SPc"/>
    <property type="match status" value="1"/>
</dbReference>
<evidence type="ECO:0000313" key="9">
    <source>
        <dbReference type="RefSeq" id="XP_006020614.2"/>
    </source>
</evidence>
<dbReference type="PRINTS" id="PR00722">
    <property type="entry name" value="CHYMOTRYPSIN"/>
</dbReference>
<dbReference type="SUPFAM" id="SSF50494">
    <property type="entry name" value="Trypsin-like serine proteases"/>
    <property type="match status" value="1"/>
</dbReference>
<keyword evidence="4" id="KW-0720">Serine protease</keyword>
<keyword evidence="8" id="KW-1185">Reference proteome</keyword>
<proteinExistence type="inferred from homology"/>
<dbReference type="Pfam" id="PF00089">
    <property type="entry name" value="Trypsin"/>
    <property type="match status" value="1"/>
</dbReference>
<dbReference type="KEGG" id="asn:102385661"/>
<dbReference type="InParanoid" id="A0A1U7RB86"/>
<keyword evidence="5" id="KW-1015">Disulfide bond</keyword>
<dbReference type="FunFam" id="2.40.10.10:FF:000010">
    <property type="entry name" value="Kallikrein related peptidase 11"/>
    <property type="match status" value="1"/>
</dbReference>
<dbReference type="InterPro" id="IPR001254">
    <property type="entry name" value="Trypsin_dom"/>
</dbReference>
<comment type="similarity">
    <text evidence="1">Belongs to the peptidase S1 family. Snake venom subfamily.</text>
</comment>
<dbReference type="InterPro" id="IPR009003">
    <property type="entry name" value="Peptidase_S1_PA"/>
</dbReference>
<dbReference type="STRING" id="38654.A0A1U7RB86"/>
<keyword evidence="2" id="KW-0645">Protease</keyword>
<dbReference type="GO" id="GO:0006508">
    <property type="term" value="P:proteolysis"/>
    <property type="evidence" value="ECO:0007669"/>
    <property type="project" value="UniProtKB-KW"/>
</dbReference>
<feature type="chain" id="PRO_5018232922" evidence="6">
    <location>
        <begin position="16"/>
        <end position="250"/>
    </location>
</feature>
<dbReference type="GO" id="GO:0030141">
    <property type="term" value="C:secretory granule"/>
    <property type="evidence" value="ECO:0007669"/>
    <property type="project" value="TreeGrafter"/>
</dbReference>
<dbReference type="RefSeq" id="XP_006020614.2">
    <property type="nucleotide sequence ID" value="XM_006020552.2"/>
</dbReference>
<dbReference type="AlphaFoldDB" id="A0A1U7RB86"/>
<name>A0A1U7RB86_ALLSI</name>
<sequence length="250" mass="27716">MKLLGFAVLLVLAAAASKTPRMLRGFQCPDDAHRWDVALYEGFKFKCTGVLVHKNWILTLAHCNPKGQLYARLGQRNLLQPDKMGQLRLLKRRFPYPKYNSATRDNDIMLVKLSMAANESKYVRTVCLPDYPTQCAEPEEHCILSGWGTRFLKNGPPPDVLMCGNVTVVSYATCQASRPKGLTPNMICATVTTGGTDACQADFGSPLVCSGVLQGLASWGFEECSYSDPPNVFIKVCKYINWIREVIASN</sequence>
<dbReference type="PANTHER" id="PTHR24271">
    <property type="entry name" value="KALLIKREIN-RELATED"/>
    <property type="match status" value="1"/>
</dbReference>
<organism evidence="8 9">
    <name type="scientific">Alligator sinensis</name>
    <name type="common">Chinese alligator</name>
    <dbReference type="NCBI Taxonomy" id="38654"/>
    <lineage>
        <taxon>Eukaryota</taxon>
        <taxon>Metazoa</taxon>
        <taxon>Chordata</taxon>
        <taxon>Craniata</taxon>
        <taxon>Vertebrata</taxon>
        <taxon>Euteleostomi</taxon>
        <taxon>Archelosauria</taxon>
        <taxon>Archosauria</taxon>
        <taxon>Crocodylia</taxon>
        <taxon>Alligatoridae</taxon>
        <taxon>Alligatorinae</taxon>
        <taxon>Alligator</taxon>
    </lineage>
</organism>
<keyword evidence="6" id="KW-0732">Signal</keyword>
<keyword evidence="3" id="KW-0378">Hydrolase</keyword>
<dbReference type="PANTHER" id="PTHR24271:SF47">
    <property type="entry name" value="KALLIKREIN-1"/>
    <property type="match status" value="1"/>
</dbReference>
<evidence type="ECO:0000256" key="6">
    <source>
        <dbReference type="SAM" id="SignalP"/>
    </source>
</evidence>
<feature type="domain" description="Peptidase S1" evidence="7">
    <location>
        <begin position="22"/>
        <end position="248"/>
    </location>
</feature>
<dbReference type="InterPro" id="IPR043504">
    <property type="entry name" value="Peptidase_S1_PA_chymotrypsin"/>
</dbReference>
<accession>A0A1U7RB86</accession>
<feature type="signal peptide" evidence="6">
    <location>
        <begin position="1"/>
        <end position="15"/>
    </location>
</feature>